<dbReference type="PRINTS" id="PR00081">
    <property type="entry name" value="GDHRDH"/>
</dbReference>
<dbReference type="InterPro" id="IPR036291">
    <property type="entry name" value="NAD(P)-bd_dom_sf"/>
</dbReference>
<dbReference type="Gene3D" id="3.40.50.720">
    <property type="entry name" value="NAD(P)-binding Rossmann-like Domain"/>
    <property type="match status" value="1"/>
</dbReference>
<dbReference type="Proteomes" id="UP000664169">
    <property type="component" value="Unassembled WGS sequence"/>
</dbReference>
<dbReference type="InterPro" id="IPR020904">
    <property type="entry name" value="Sc_DH/Rdtase_CS"/>
</dbReference>
<name>A0A8H3EHQ4_9LECA</name>
<dbReference type="EMBL" id="CAJPDQ010000002">
    <property type="protein sequence ID" value="CAF9904783.1"/>
    <property type="molecule type" value="Genomic_DNA"/>
</dbReference>
<evidence type="ECO:0000256" key="2">
    <source>
        <dbReference type="ARBA" id="ARBA00022857"/>
    </source>
</evidence>
<dbReference type="AlphaFoldDB" id="A0A8H3EHQ4"/>
<evidence type="ECO:0000256" key="1">
    <source>
        <dbReference type="ARBA" id="ARBA00006484"/>
    </source>
</evidence>
<dbReference type="PROSITE" id="PS00061">
    <property type="entry name" value="ADH_SHORT"/>
    <property type="match status" value="1"/>
</dbReference>
<sequence>MAEKAPFSLSGKTAIITGGGSGINFSFAKLLLEHNCNVVIGDLTLRPEAQALVDAHSSATSSPRAIFVRTDVTKWPELDALFTAAESCFQTFDIVCPGAGVFEPHWSNFWIPPGAPASRDRVSGSADDGTGHYASLDINLVHPIRCTQLALARWLNGEPKVSPANPKRVVHVSSVAGQVPGFSQPLYTATKHALSGFIRSLGLLESEMGIRVNGVAPGIIRTPLWTDHPEKLIMLDQERDEWVEPEEVAAAMLECVQSVDIGGGIVLEVGKGFTREVKSFNDPGPSGRGMQVSHREVLQQEALTWLREDGWGISPT</sequence>
<dbReference type="OrthoDB" id="5296at2759"/>
<evidence type="ECO:0000313" key="4">
    <source>
        <dbReference type="EMBL" id="CAF9904783.1"/>
    </source>
</evidence>
<comment type="similarity">
    <text evidence="1">Belongs to the short-chain dehydrogenases/reductases (SDR) family.</text>
</comment>
<keyword evidence="3" id="KW-0560">Oxidoreductase</keyword>
<proteinExistence type="inferred from homology"/>
<dbReference type="GO" id="GO:0016491">
    <property type="term" value="F:oxidoreductase activity"/>
    <property type="evidence" value="ECO:0007669"/>
    <property type="project" value="UniProtKB-KW"/>
</dbReference>
<accession>A0A8H3EHQ4</accession>
<dbReference type="SUPFAM" id="SSF51735">
    <property type="entry name" value="NAD(P)-binding Rossmann-fold domains"/>
    <property type="match status" value="1"/>
</dbReference>
<keyword evidence="5" id="KW-1185">Reference proteome</keyword>
<dbReference type="PANTHER" id="PTHR44229:SF4">
    <property type="entry name" value="15-HYDROXYPROSTAGLANDIN DEHYDROGENASE [NAD(+)]"/>
    <property type="match status" value="1"/>
</dbReference>
<organism evidence="4 5">
    <name type="scientific">Gomphillus americanus</name>
    <dbReference type="NCBI Taxonomy" id="1940652"/>
    <lineage>
        <taxon>Eukaryota</taxon>
        <taxon>Fungi</taxon>
        <taxon>Dikarya</taxon>
        <taxon>Ascomycota</taxon>
        <taxon>Pezizomycotina</taxon>
        <taxon>Lecanoromycetes</taxon>
        <taxon>OSLEUM clade</taxon>
        <taxon>Ostropomycetidae</taxon>
        <taxon>Ostropales</taxon>
        <taxon>Graphidaceae</taxon>
        <taxon>Gomphilloideae</taxon>
        <taxon>Gomphillus</taxon>
    </lineage>
</organism>
<keyword evidence="2" id="KW-0521">NADP</keyword>
<evidence type="ECO:0000313" key="5">
    <source>
        <dbReference type="Proteomes" id="UP000664169"/>
    </source>
</evidence>
<dbReference type="GO" id="GO:0005737">
    <property type="term" value="C:cytoplasm"/>
    <property type="evidence" value="ECO:0007669"/>
    <property type="project" value="TreeGrafter"/>
</dbReference>
<dbReference type="Pfam" id="PF00106">
    <property type="entry name" value="adh_short"/>
    <property type="match status" value="1"/>
</dbReference>
<gene>
    <name evidence="4" type="ORF">GOMPHAMPRED_002947</name>
</gene>
<evidence type="ECO:0000256" key="3">
    <source>
        <dbReference type="ARBA" id="ARBA00023002"/>
    </source>
</evidence>
<comment type="caution">
    <text evidence="4">The sequence shown here is derived from an EMBL/GenBank/DDBJ whole genome shotgun (WGS) entry which is preliminary data.</text>
</comment>
<protein>
    <submittedName>
        <fullName evidence="4">Uncharacterized protein</fullName>
    </submittedName>
</protein>
<dbReference type="FunFam" id="3.40.50.720:FF:000643">
    <property type="entry name" value="Short chain dehydrogenase/reductase family oxidoreductase, putative"/>
    <property type="match status" value="1"/>
</dbReference>
<dbReference type="InterPro" id="IPR002347">
    <property type="entry name" value="SDR_fam"/>
</dbReference>
<dbReference type="PANTHER" id="PTHR44229">
    <property type="entry name" value="15-HYDROXYPROSTAGLANDIN DEHYDROGENASE [NAD(+)]"/>
    <property type="match status" value="1"/>
</dbReference>
<reference evidence="4" key="1">
    <citation type="submission" date="2021-03" db="EMBL/GenBank/DDBJ databases">
        <authorList>
            <person name="Tagirdzhanova G."/>
        </authorList>
    </citation>
    <scope>NUCLEOTIDE SEQUENCE</scope>
</reference>